<evidence type="ECO:0000313" key="2">
    <source>
        <dbReference type="EMBL" id="VEL10115.1"/>
    </source>
</evidence>
<organism evidence="2 3">
    <name type="scientific">Protopolystoma xenopodis</name>
    <dbReference type="NCBI Taxonomy" id="117903"/>
    <lineage>
        <taxon>Eukaryota</taxon>
        <taxon>Metazoa</taxon>
        <taxon>Spiralia</taxon>
        <taxon>Lophotrochozoa</taxon>
        <taxon>Platyhelminthes</taxon>
        <taxon>Monogenea</taxon>
        <taxon>Polyopisthocotylea</taxon>
        <taxon>Polystomatidea</taxon>
        <taxon>Polystomatidae</taxon>
        <taxon>Protopolystoma</taxon>
    </lineage>
</organism>
<accession>A0A448WEX9</accession>
<feature type="region of interest" description="Disordered" evidence="1">
    <location>
        <begin position="118"/>
        <end position="235"/>
    </location>
</feature>
<protein>
    <submittedName>
        <fullName evidence="2">Uncharacterized protein</fullName>
    </submittedName>
</protein>
<feature type="compositionally biased region" description="Basic and acidic residues" evidence="1">
    <location>
        <begin position="1"/>
        <end position="17"/>
    </location>
</feature>
<feature type="compositionally biased region" description="Basic and acidic residues" evidence="1">
    <location>
        <begin position="167"/>
        <end position="183"/>
    </location>
</feature>
<reference evidence="2" key="1">
    <citation type="submission" date="2018-11" db="EMBL/GenBank/DDBJ databases">
        <authorList>
            <consortium name="Pathogen Informatics"/>
        </authorList>
    </citation>
    <scope>NUCLEOTIDE SEQUENCE</scope>
</reference>
<evidence type="ECO:0000256" key="1">
    <source>
        <dbReference type="SAM" id="MobiDB-lite"/>
    </source>
</evidence>
<proteinExistence type="predicted"/>
<keyword evidence="3" id="KW-1185">Reference proteome</keyword>
<dbReference type="Proteomes" id="UP000784294">
    <property type="component" value="Unassembled WGS sequence"/>
</dbReference>
<gene>
    <name evidence="2" type="ORF">PXEA_LOCUS3555</name>
</gene>
<name>A0A448WEX9_9PLAT</name>
<feature type="region of interest" description="Disordered" evidence="1">
    <location>
        <begin position="1"/>
        <end position="78"/>
    </location>
</feature>
<evidence type="ECO:0000313" key="3">
    <source>
        <dbReference type="Proteomes" id="UP000784294"/>
    </source>
</evidence>
<sequence length="249" mass="27242">MPDRPCFDNRLPCDSKSSRSLASASSRSHRKSTSSLQATTPSSHLILKPLHQASNAHASPSHLHTVAGTDSPTDMRGIDDARLSTQSSLLESQDKSRAITAGTSLHKQLTSLANVLPDVSSSSSEEGRQDVLVSDPMPAERTTEFVKGKRSVKSPVPVPMHQRHQHHRDEPSPTVKRVDSKAKSREKRRRLREQRGLAFGDDEASSSSDSPIRPVGHRYTLPVANPAPSKNTKSDSALRKVIFKLDLLL</sequence>
<comment type="caution">
    <text evidence="2">The sequence shown here is derived from an EMBL/GenBank/DDBJ whole genome shotgun (WGS) entry which is preliminary data.</text>
</comment>
<dbReference type="EMBL" id="CAAALY010008061">
    <property type="protein sequence ID" value="VEL10115.1"/>
    <property type="molecule type" value="Genomic_DNA"/>
</dbReference>
<dbReference type="AlphaFoldDB" id="A0A448WEX9"/>